<comment type="similarity">
    <text evidence="4 7">Belongs to the BPG-independent phosphoglycerate mutase family. A-PGAM subfamily.</text>
</comment>
<dbReference type="Gene3D" id="3.40.720.10">
    <property type="entry name" value="Alkaline Phosphatase, subunit A"/>
    <property type="match status" value="2"/>
</dbReference>
<protein>
    <recommendedName>
        <fullName evidence="7">2,3-bisphosphoglycerate-independent phosphoglycerate mutase</fullName>
        <shortName evidence="7">BPG-independent PGAM</shortName>
        <shortName evidence="7">Phosphoglyceromutase</shortName>
        <shortName evidence="7">aPGAM</shortName>
        <ecNumber evidence="7">5.4.2.12</ecNumber>
    </recommendedName>
</protein>
<dbReference type="PANTHER" id="PTHR31209:SF0">
    <property type="entry name" value="METALLOENZYME DOMAIN-CONTAINING PROTEIN"/>
    <property type="match status" value="1"/>
</dbReference>
<evidence type="ECO:0000259" key="8">
    <source>
        <dbReference type="Pfam" id="PF01676"/>
    </source>
</evidence>
<accession>A0A1Y3GGY3</accession>
<dbReference type="InterPro" id="IPR004456">
    <property type="entry name" value="Pglycerate_mutase_ApgM"/>
</dbReference>
<dbReference type="InterPro" id="IPR023665">
    <property type="entry name" value="ApgAM_prokaryotes"/>
</dbReference>
<dbReference type="Gene3D" id="3.30.70.2130">
    <property type="entry name" value="Metalloenzyme domain"/>
    <property type="match status" value="1"/>
</dbReference>
<dbReference type="GO" id="GO:0004619">
    <property type="term" value="F:phosphoglycerate mutase activity"/>
    <property type="evidence" value="ECO:0007669"/>
    <property type="project" value="UniProtKB-UniRule"/>
</dbReference>
<dbReference type="PANTHER" id="PTHR31209">
    <property type="entry name" value="COFACTOR-INDEPENDENT PHOSPHOGLYCERATE MUTASE"/>
    <property type="match status" value="1"/>
</dbReference>
<dbReference type="InterPro" id="IPR017850">
    <property type="entry name" value="Alkaline_phosphatase_core_sf"/>
</dbReference>
<dbReference type="Pfam" id="PF10143">
    <property type="entry name" value="PhosphMutase"/>
    <property type="match status" value="1"/>
</dbReference>
<dbReference type="HAMAP" id="MF_01402_A">
    <property type="entry name" value="ApgM_A"/>
    <property type="match status" value="1"/>
</dbReference>
<dbReference type="EMBL" id="MRZU01000003">
    <property type="protein sequence ID" value="OUJ18626.1"/>
    <property type="molecule type" value="Genomic_DNA"/>
</dbReference>
<dbReference type="AlphaFoldDB" id="A0A1Y3GGY3"/>
<comment type="function">
    <text evidence="2 7">Catalyzes the interconversion of 2-phosphoglycerate and 3-phosphoglycerate.</text>
</comment>
<proteinExistence type="inferred from homology"/>
<reference evidence="9 10" key="1">
    <citation type="submission" date="2016-12" db="EMBL/GenBank/DDBJ databases">
        <title>Discovery of methanogenic haloarchaea.</title>
        <authorList>
            <person name="Sorokin D.Y."/>
            <person name="Makarova K.S."/>
            <person name="Abbas B."/>
            <person name="Ferrer M."/>
            <person name="Golyshin P.N."/>
        </authorList>
    </citation>
    <scope>NUCLEOTIDE SEQUENCE [LARGE SCALE GENOMIC DNA]</scope>
    <source>
        <strain evidence="9">AMET1</strain>
    </source>
</reference>
<keyword evidence="5 7" id="KW-0324">Glycolysis</keyword>
<keyword evidence="10" id="KW-1185">Reference proteome</keyword>
<evidence type="ECO:0000256" key="6">
    <source>
        <dbReference type="ARBA" id="ARBA00023235"/>
    </source>
</evidence>
<evidence type="ECO:0000256" key="7">
    <source>
        <dbReference type="HAMAP-Rule" id="MF_01402"/>
    </source>
</evidence>
<evidence type="ECO:0000313" key="9">
    <source>
        <dbReference type="EMBL" id="OUJ18626.1"/>
    </source>
</evidence>
<evidence type="ECO:0000256" key="1">
    <source>
        <dbReference type="ARBA" id="ARBA00000370"/>
    </source>
</evidence>
<dbReference type="GO" id="GO:0046872">
    <property type="term" value="F:metal ion binding"/>
    <property type="evidence" value="ECO:0007669"/>
    <property type="project" value="InterPro"/>
</dbReference>
<dbReference type="CDD" id="cd16011">
    <property type="entry name" value="iPGM_like"/>
    <property type="match status" value="1"/>
</dbReference>
<keyword evidence="6 7" id="KW-0413">Isomerase</keyword>
<gene>
    <name evidence="7" type="primary">apgM</name>
    <name evidence="9" type="ORF">AMET1_0272</name>
</gene>
<dbReference type="OrthoDB" id="52918at2157"/>
<dbReference type="RefSeq" id="WP_086636699.1">
    <property type="nucleotide sequence ID" value="NZ_MRZU01000003.1"/>
</dbReference>
<dbReference type="PIRSF" id="PIRSF006392">
    <property type="entry name" value="IPGAM_arch"/>
    <property type="match status" value="1"/>
</dbReference>
<feature type="domain" description="Metalloenzyme" evidence="8">
    <location>
        <begin position="2"/>
        <end position="397"/>
    </location>
</feature>
<comment type="pathway">
    <text evidence="3 7">Carbohydrate degradation; glycolysis; pyruvate from D-glyceraldehyde 3-phosphate: step 3/5.</text>
</comment>
<dbReference type="SUPFAM" id="SSF53649">
    <property type="entry name" value="Alkaline phosphatase-like"/>
    <property type="match status" value="1"/>
</dbReference>
<dbReference type="InterPro" id="IPR006124">
    <property type="entry name" value="Metalloenzyme"/>
</dbReference>
<organism evidence="9 10">
    <name type="scientific">Methanonatronarchaeum thermophilum</name>
    <dbReference type="NCBI Taxonomy" id="1927129"/>
    <lineage>
        <taxon>Archaea</taxon>
        <taxon>Methanobacteriati</taxon>
        <taxon>Methanobacteriota</taxon>
        <taxon>Methanonatronarchaeia</taxon>
        <taxon>Methanonatronarchaeales</taxon>
        <taxon>Methanonatronarchaeaceae</taxon>
        <taxon>Methanonatronarchaeum</taxon>
    </lineage>
</organism>
<dbReference type="NCBIfam" id="NF003104">
    <property type="entry name" value="PRK04024.1"/>
    <property type="match status" value="1"/>
</dbReference>
<dbReference type="InterPro" id="IPR042253">
    <property type="entry name" value="Pglycerate_mutase_ApgM_sf"/>
</dbReference>
<dbReference type="NCBIfam" id="TIGR00306">
    <property type="entry name" value="apgM"/>
    <property type="match status" value="1"/>
</dbReference>
<evidence type="ECO:0000256" key="5">
    <source>
        <dbReference type="ARBA" id="ARBA00023152"/>
    </source>
</evidence>
<evidence type="ECO:0000256" key="3">
    <source>
        <dbReference type="ARBA" id="ARBA00004798"/>
    </source>
</evidence>
<comment type="catalytic activity">
    <reaction evidence="1 7">
        <text>(2R)-2-phosphoglycerate = (2R)-3-phosphoglycerate</text>
        <dbReference type="Rhea" id="RHEA:15901"/>
        <dbReference type="ChEBI" id="CHEBI:58272"/>
        <dbReference type="ChEBI" id="CHEBI:58289"/>
        <dbReference type="EC" id="5.4.2.12"/>
    </reaction>
</comment>
<dbReference type="EC" id="5.4.2.12" evidence="7"/>
<name>A0A1Y3GGY3_9EURY</name>
<comment type="caution">
    <text evidence="9">The sequence shown here is derived from an EMBL/GenBank/DDBJ whole genome shotgun (WGS) entry which is preliminary data.</text>
</comment>
<dbReference type="Proteomes" id="UP000195137">
    <property type="component" value="Unassembled WGS sequence"/>
</dbReference>
<evidence type="ECO:0000256" key="4">
    <source>
        <dbReference type="ARBA" id="ARBA00005524"/>
    </source>
</evidence>
<evidence type="ECO:0000256" key="2">
    <source>
        <dbReference type="ARBA" id="ARBA00002315"/>
    </source>
</evidence>
<evidence type="ECO:0000313" key="10">
    <source>
        <dbReference type="Proteomes" id="UP000195137"/>
    </source>
</evidence>
<sequence>MDILIVIMDGISGRPTSSLNGLTSLQAADTPNLDRAADKGVSGIMDPISPGVRPGSDTSHLSLVGYNPYSTYTGRGPFEAAGVGIDVKEGDIAFRCNFATKKDGKIVDRRAGRINETSELSKAIQRETKEIDGIKVIFRESTGHRGALVLRGEGLSSRITGSDPKKPGLPTKKIKAIDPVGDKTAEIANKFIEKAESVLENHPHNKKRIEDGLPPANTVLLRGVGEVPSVVPIQDKHGLDSAIISGTGLMKGIGKLIGMDVIEVEGATGSKDSNTMNKARETIRQLKENEKDFVLLHLKGGDEAGHDGDGAAKIQYIEEKIEPVIDYLLKEIEDTLLVLTADHSTPLDVKDHSGDPVPITIVGDGVRVDDVNFFNENTYKGGLLRIKGKDLMPICLDLTNKCNKYGA</sequence>
<dbReference type="GO" id="GO:0006096">
    <property type="term" value="P:glycolytic process"/>
    <property type="evidence" value="ECO:0007669"/>
    <property type="project" value="UniProtKB-UniRule"/>
</dbReference>
<dbReference type="Pfam" id="PF01676">
    <property type="entry name" value="Metalloenzyme"/>
    <property type="match status" value="1"/>
</dbReference>
<dbReference type="UniPathway" id="UPA00109">
    <property type="reaction ID" value="UER00186"/>
</dbReference>